<evidence type="ECO:0000256" key="20">
    <source>
        <dbReference type="SAM" id="Phobius"/>
    </source>
</evidence>
<feature type="transmembrane region" description="Helical" evidence="20">
    <location>
        <begin position="2051"/>
        <end position="2075"/>
    </location>
</feature>
<keyword evidence="13 20" id="KW-1133">Transmembrane helix</keyword>
<keyword evidence="9" id="KW-0677">Repeat</keyword>
<feature type="transmembrane region" description="Helical" evidence="20">
    <location>
        <begin position="2138"/>
        <end position="2155"/>
    </location>
</feature>
<feature type="transmembrane region" description="Helical" evidence="20">
    <location>
        <begin position="1813"/>
        <end position="1831"/>
    </location>
</feature>
<feature type="compositionally biased region" description="Polar residues" evidence="19">
    <location>
        <begin position="2580"/>
        <end position="2612"/>
    </location>
</feature>
<dbReference type="InterPro" id="IPR050599">
    <property type="entry name" value="VDCC_alpha-1_subunit"/>
</dbReference>
<feature type="transmembrane region" description="Helical" evidence="20">
    <location>
        <begin position="2309"/>
        <end position="2327"/>
    </location>
</feature>
<dbReference type="FunFam" id="1.10.287.70:FF:000029">
    <property type="entry name" value="Voltage-dependent T-type calcium channel subunit alpha"/>
    <property type="match status" value="1"/>
</dbReference>
<keyword evidence="16" id="KW-0325">Glycoprotein</keyword>
<feature type="compositionally biased region" description="Basic and acidic residues" evidence="19">
    <location>
        <begin position="2440"/>
        <end position="2449"/>
    </location>
</feature>
<feature type="transmembrane region" description="Helical" evidence="20">
    <location>
        <begin position="1376"/>
        <end position="1395"/>
    </location>
</feature>
<evidence type="ECO:0000256" key="17">
    <source>
        <dbReference type="ARBA" id="ARBA00023303"/>
    </source>
</evidence>
<dbReference type="SUPFAM" id="SSF81324">
    <property type="entry name" value="Voltage-gated potassium channels"/>
    <property type="match status" value="4"/>
</dbReference>
<dbReference type="InterPro" id="IPR005821">
    <property type="entry name" value="Ion_trans_dom"/>
</dbReference>
<feature type="compositionally biased region" description="Low complexity" evidence="19">
    <location>
        <begin position="1595"/>
        <end position="1620"/>
    </location>
</feature>
<dbReference type="Pfam" id="PF00520">
    <property type="entry name" value="Ion_trans"/>
    <property type="match status" value="4"/>
</dbReference>
<keyword evidence="12" id="KW-0965">Cell junction</keyword>
<evidence type="ECO:0000256" key="12">
    <source>
        <dbReference type="ARBA" id="ARBA00022949"/>
    </source>
</evidence>
<feature type="region of interest" description="Disordered" evidence="19">
    <location>
        <begin position="2580"/>
        <end position="2713"/>
    </location>
</feature>
<feature type="compositionally biased region" description="Polar residues" evidence="19">
    <location>
        <begin position="2818"/>
        <end position="2829"/>
    </location>
</feature>
<dbReference type="FunFam" id="1.20.120.350:FF:000009">
    <property type="entry name" value="Voltage-dependent T-type calcium channel subunit alpha"/>
    <property type="match status" value="1"/>
</dbReference>
<protein>
    <recommendedName>
        <fullName evidence="21">Ion transport domain-containing protein</fullName>
    </recommendedName>
</protein>
<sequence>MMAEDGGDLSGVPDARGSEGRSSLPRTFIRLNDLSGVGTGDGESGELAAEPAFPAPDGVSAGGEDASASGEEDLPYPAMAPVVFFYLKQSTRPRSWCLKMVSNPYPFTCTAPRDRGACSRASARAASNCGSPFQIGPFRETANLIIFRAGGELVIAQVLWEGLWMNCLSQTTGQIQCKTHDSTLALPMSAQAARGLTVLSLLLCLLALILGVAGAKCTRYGTQASKARLAGIAGVLFLVAGLAYLIPICWTAYAIIRDFYDPNVAAPFKRELGPALYLGWGACLLLVVGGSLLHVGSSPPGGRVLPVFGGATKDNPQTGPAGENFRSPPTLFLIRHTTRQNDTACLFLIDLRFCADLCLFYAMEVREEDPNCLNELVAIATSKIFDIICDLIDTACDTKQQRLDLHQLQNTERAERMNQPGGSISRDSGFYYLVDAATPDESKLKRLIALRVFGIRILSPLLAALFLSADNKYRRGASNILSEVLDNSLTLNHYTVDQVQNVSNPRCKNFSFFPTDCLLSTRGSLRLVGNTWRRVSHADGSVGALIPDCLSRAATLHSSGATLYEITALTLENDWVTEFTLREQDFDDFIFAFFAIEMVIKMVALGIFGKKCYLGDTWNRLDFFIVLAGMLEYSLNLQNVSFSAVRTVRVLRPLRAINRVPSMRILVTLLLDTLPMLGNVLLLCFFVFFIFGIVGVQLWAGLLRNRCFVEDNFSFPLSVKSEKLHDYYHTENDDENPFICSQRRDNGMRDCGSVPKLYEGGLQCSLDMDSYNSTDNTTCVNWNQYFTKCSAGRVNPFKDAINFDNICYAWIAIFQVITLEGWVDIMYFVMDAHSFYNFIYFILLIIIGSFFMINLCLVVIATQFSETKQRESQLMKEQRVRFLSNASTLASLSEPGSCYDELLKYLVHVIRKGAKQVAHICRFLARRAGLNIAASPPATEPQRGQSQRRRRKSRQGSVSAHHMMHHHHHHHHHHHYHLRNGSVRGVVSLHCLEGRDVEAGAHNNKGGALVATTSIGHLALMPPSSVTAATSDSNLANLSNPPAGGAESASVRSVFNMETLCCTPSPICTGQTPDSFSLAPAPLSKAMKRNSVPFAAPGPKNYPTLQARALAESRRGSVALTNINFNLNIPPVPLERRPSSLVDTHTPTARLSRQLSARDLSTTSSTMDTAALTLDPESCPYCAKALANESEGNETLGDSDSEGVYEFTQDLHRRDRRDSRQPKKKQCGLGKTASKVVHFWRLVCDTFRKIVDSKYFGRGIMIAILINTLSMGIEYHEQPDELTNALEISNIVFTSLFALEMLLKVLVYGPFGYIKNPYNIFDGIIVVISVWEIVGQQGGGLSVLRTFRLMRVLKLVRFMPALQRQLVVLMKTMDNVATFCMLLMLFIFIFSILGMHLFGCKFGSEREEDTVPDRKNFDSLLWAIVTVFQILTQEDWNKVLYNGMASTSHVAALYFIALMTFGNYVLFNLLVAILVEGFQTEEVPKREDVHVQLSLILPLDSGGDASKSGSEIDSFARSLEDVNGSKKDLSASAVPVNGHVDLKTSLTPPLITHTAATPMPVPKLPVGGDPILGYESRRGSSVSVDPACYDKSPTSARSSSPYAPWSSGSGWTSRRSSWNSLGRAPSLKRQKRQSGERRSLLSGEGGSSSEDGEGGGEEGGGLMEEDNTSLARTDSMSQSQRGPRHRRMESVETQSSMDLPPDALLQVPFLYRSASMHSSRPPSLGHLRPAEHSDCNGKGSLTALGPTHVSLEDNTEDENAEEEPSLGRFARLFHWLEKKQPEWCRQRGTWSLYLFPPESRFRIVCKKIITHKMFDHIVLLIIFLNCITIAMERPRIDPTSAERIFLTLSNYIFTAIFVTEMAVKIVALGWCFGDKAYLRSSWNLLDGMLVMISVIDILVSLISNSGTKILGMLRVLRLLRTLRPLRVISRAPGLKLVVETLMSSLKPIGNIVVICCAFFIIFGILGVQLFKGKFFFCQGVEHHIKNVTNRSDCLQANYKWVRHKYNFDNLGQALMSLFVLASKDGWVDIMYNGLDAVGVDKQPELNHNPWMLLYFISFLLIVAFFVLNMFVGVVVENFHKCRRHQEAEEAKRREAKRLKRREKKRRSKEKELAEAQSKPYYSDYSPTRLVIHKMCTSHYLDLFITIVIGLNVITMSMEHYQQPKELDEALKICNYIFTLIFVLESVFKLVAFGFRRFFKDKWNQLDLAIVLLSIMGITLEEIEVNASLPINPTIIRIMRVLRIARVLKLLKMAVGMRALLDTVMQALPQVGNLGLLFMLLFFIYAALGVELFGDLICDELHPCEGLGRYATFKNFGMAFLLLFRVSTGDNWNGIMKDTLRDCAQDTNTCYNTVVSPIYFVSFVLTAQFVLVNVVIAVLMKHLEESNKEAKMGAEPEADLELELQMDGGDISMRSPQLNPLALGMDRSSSGGSPWKSTGGGDREQERDAPMDSPTADITRDSPNIRADPPSGLDPPLERRALFDSISLVIQGSMEGELSLMDNLSGSICHFYALPPKPSKHSTDKKSEQLDAGEQGDNLLSVRKPTVGRTHSLPNDSYMFQPLQPFGHAAAAPALLLAQSQGPRHTQGTHRAQSGSSASLRSQPEDFSQQLTVPTDLFRPISPHSHPDSENIPRLPPPRHTHTLSRTLRRQQQPALCLVPATPGVSPKPLRPGSVHTQHQDQRCHLSHSPSSSSGSPPPLPPARPLQQEEATVDQEVSLITCAALAGRDDVMAEDSSEGNEGYSSYAGCPESPYLRQLKRFHSVDTQGHSAFLSRPRPSSWLDDPRRHSVEVCSLLETSPQRSTASCSSGFVSRADSLQIHSQTPAQNSLPSPRRKKKMSPPCISVDPPDGLELPPGLYPGMGGLGGLGMPPPLPSRDTCLRRRAPSSDSKDSFDLGVGEGSGQDGGPPNPNPTPKLLTLPSFSFEKTSSEH</sequence>
<evidence type="ECO:0000256" key="2">
    <source>
        <dbReference type="ARBA" id="ARBA00004435"/>
    </source>
</evidence>
<feature type="transmembrane region" description="Helical" evidence="20">
    <location>
        <begin position="196"/>
        <end position="217"/>
    </location>
</feature>
<feature type="transmembrane region" description="Helical" evidence="20">
    <location>
        <begin position="229"/>
        <end position="256"/>
    </location>
</feature>
<feature type="transmembrane region" description="Helical" evidence="20">
    <location>
        <begin position="276"/>
        <end position="295"/>
    </location>
</feature>
<reference evidence="22 23" key="1">
    <citation type="submission" date="2019-06" db="EMBL/GenBank/DDBJ databases">
        <title>Draft genomes of female and male turbot (Scophthalmus maximus).</title>
        <authorList>
            <person name="Xu H."/>
            <person name="Xu X.-W."/>
            <person name="Shao C."/>
            <person name="Chen S."/>
        </authorList>
    </citation>
    <scope>NUCLEOTIDE SEQUENCE [LARGE SCALE GENOMIC DNA]</scope>
    <source>
        <strain evidence="22">Ysfricsl-2016a</strain>
        <tissue evidence="22">Blood</tissue>
    </source>
</reference>
<comment type="similarity">
    <text evidence="3">Belongs to the claudin family.</text>
</comment>
<dbReference type="FunFam" id="1.10.287.70:FF:000018">
    <property type="entry name" value="Voltage-dependent T-type calcium channel subunit alpha"/>
    <property type="match status" value="1"/>
</dbReference>
<accession>A0A6A4RR12</accession>
<dbReference type="Proteomes" id="UP000438429">
    <property type="component" value="Unassembled WGS sequence"/>
</dbReference>
<feature type="transmembrane region" description="Helical" evidence="20">
    <location>
        <begin position="1948"/>
        <end position="1970"/>
    </location>
</feature>
<evidence type="ECO:0000256" key="6">
    <source>
        <dbReference type="ARBA" id="ARBA00022568"/>
    </source>
</evidence>
<feature type="compositionally biased region" description="Gly residues" evidence="19">
    <location>
        <begin position="2859"/>
        <end position="2868"/>
    </location>
</feature>
<dbReference type="GO" id="GO:0005923">
    <property type="term" value="C:bicellular tight junction"/>
    <property type="evidence" value="ECO:0007669"/>
    <property type="project" value="UniProtKB-SubCell"/>
</dbReference>
<evidence type="ECO:0000259" key="21">
    <source>
        <dbReference type="Pfam" id="PF00520"/>
    </source>
</evidence>
<evidence type="ECO:0000256" key="13">
    <source>
        <dbReference type="ARBA" id="ARBA00022989"/>
    </source>
</evidence>
<feature type="region of interest" description="Disordered" evidence="19">
    <location>
        <begin position="934"/>
        <end position="978"/>
    </location>
</feature>
<dbReference type="FunFam" id="1.20.120.350:FF:000142">
    <property type="match status" value="1"/>
</dbReference>
<dbReference type="FunFam" id="1.20.120.350:FF:000008">
    <property type="entry name" value="Voltage-dependent T-type calcium channel subunit alpha"/>
    <property type="match status" value="1"/>
</dbReference>
<keyword evidence="17" id="KW-0407">Ion channel</keyword>
<feature type="compositionally biased region" description="Basic residues" evidence="19">
    <location>
        <begin position="962"/>
        <end position="978"/>
    </location>
</feature>
<name>A0A6A4RR12_SCOMX</name>
<evidence type="ECO:0000313" key="22">
    <source>
        <dbReference type="EMBL" id="KAF0025106.1"/>
    </source>
</evidence>
<organism evidence="22 23">
    <name type="scientific">Scophthalmus maximus</name>
    <name type="common">Turbot</name>
    <name type="synonym">Psetta maxima</name>
    <dbReference type="NCBI Taxonomy" id="52904"/>
    <lineage>
        <taxon>Eukaryota</taxon>
        <taxon>Metazoa</taxon>
        <taxon>Chordata</taxon>
        <taxon>Craniata</taxon>
        <taxon>Vertebrata</taxon>
        <taxon>Euteleostomi</taxon>
        <taxon>Actinopterygii</taxon>
        <taxon>Neopterygii</taxon>
        <taxon>Teleostei</taxon>
        <taxon>Neoteleostei</taxon>
        <taxon>Acanthomorphata</taxon>
        <taxon>Carangaria</taxon>
        <taxon>Pleuronectiformes</taxon>
        <taxon>Pleuronectoidei</taxon>
        <taxon>Scophthalmidae</taxon>
        <taxon>Scophthalmus</taxon>
    </lineage>
</organism>
<keyword evidence="6" id="KW-0109">Calcium transport</keyword>
<keyword evidence="10" id="KW-0106">Calcium</keyword>
<feature type="transmembrane region" description="Helical" evidence="20">
    <location>
        <begin position="835"/>
        <end position="860"/>
    </location>
</feature>
<feature type="region of interest" description="Disordered" evidence="19">
    <location>
        <begin position="2414"/>
        <end position="2476"/>
    </location>
</feature>
<dbReference type="Gene3D" id="1.10.287.70">
    <property type="match status" value="4"/>
</dbReference>
<dbReference type="GO" id="GO:0098703">
    <property type="term" value="P:calcium ion import across plasma membrane"/>
    <property type="evidence" value="ECO:0007669"/>
    <property type="project" value="TreeGrafter"/>
</dbReference>
<dbReference type="InterPro" id="IPR004031">
    <property type="entry name" value="PMP22/EMP/MP20/Claudin"/>
</dbReference>
<keyword evidence="5" id="KW-0813">Transport</keyword>
<dbReference type="GO" id="GO:0008331">
    <property type="term" value="F:high voltage-gated calcium channel activity"/>
    <property type="evidence" value="ECO:0007669"/>
    <property type="project" value="TreeGrafter"/>
</dbReference>
<feature type="domain" description="Ion transport" evidence="21">
    <location>
        <begin position="2138"/>
        <end position="2389"/>
    </location>
</feature>
<dbReference type="FunFam" id="1.10.287.70:FF:000032">
    <property type="entry name" value="Voltage-dependent T-type calcium channel subunit alpha"/>
    <property type="match status" value="1"/>
</dbReference>
<evidence type="ECO:0000256" key="9">
    <source>
        <dbReference type="ARBA" id="ARBA00022737"/>
    </source>
</evidence>
<feature type="transmembrane region" description="Helical" evidence="20">
    <location>
        <begin position="2010"/>
        <end position="2031"/>
    </location>
</feature>
<keyword evidence="7" id="KW-0107">Calcium channel</keyword>
<dbReference type="Pfam" id="PF00822">
    <property type="entry name" value="PMP22_Claudin"/>
    <property type="match status" value="1"/>
</dbReference>
<feature type="region of interest" description="Disordered" evidence="19">
    <location>
        <begin position="2514"/>
        <end position="2555"/>
    </location>
</feature>
<evidence type="ECO:0000256" key="8">
    <source>
        <dbReference type="ARBA" id="ARBA00022692"/>
    </source>
</evidence>
<keyword evidence="4" id="KW-0796">Tight junction</keyword>
<dbReference type="InterPro" id="IPR027359">
    <property type="entry name" value="Volt_channel_dom_sf"/>
</dbReference>
<feature type="compositionally biased region" description="Basic residues" evidence="19">
    <location>
        <begin position="2093"/>
        <end position="2107"/>
    </location>
</feature>
<evidence type="ECO:0000256" key="7">
    <source>
        <dbReference type="ARBA" id="ARBA00022673"/>
    </source>
</evidence>
<feature type="transmembrane region" description="Helical" evidence="20">
    <location>
        <begin position="1884"/>
        <end position="1903"/>
    </location>
</feature>
<evidence type="ECO:0000313" key="23">
    <source>
        <dbReference type="Proteomes" id="UP000438429"/>
    </source>
</evidence>
<dbReference type="PROSITE" id="PS01346">
    <property type="entry name" value="CLAUDIN"/>
    <property type="match status" value="1"/>
</dbReference>
<feature type="transmembrane region" description="Helical" evidence="20">
    <location>
        <begin position="1452"/>
        <end position="1475"/>
    </location>
</feature>
<dbReference type="PANTHER" id="PTHR45628">
    <property type="entry name" value="VOLTAGE-DEPENDENT CALCIUM CHANNEL TYPE A SUBUNIT ALPHA-1"/>
    <property type="match status" value="1"/>
</dbReference>
<keyword evidence="11" id="KW-0851">Voltage-gated channel</keyword>
<feature type="domain" description="Ion transport" evidence="21">
    <location>
        <begin position="588"/>
        <end position="871"/>
    </location>
</feature>
<feature type="transmembrane region" description="Helical" evidence="20">
    <location>
        <begin position="2273"/>
        <end position="2297"/>
    </location>
</feature>
<feature type="region of interest" description="Disordered" evidence="19">
    <location>
        <begin position="1"/>
        <end position="72"/>
    </location>
</feature>
<feature type="transmembrane region" description="Helical" evidence="20">
    <location>
        <begin position="2357"/>
        <end position="2378"/>
    </location>
</feature>
<comment type="caution">
    <text evidence="22">The sequence shown here is derived from an EMBL/GenBank/DDBJ whole genome shotgun (WGS) entry which is preliminary data.</text>
</comment>
<feature type="transmembrane region" description="Helical" evidence="20">
    <location>
        <begin position="1851"/>
        <end position="1872"/>
    </location>
</feature>
<evidence type="ECO:0000256" key="18">
    <source>
        <dbReference type="ARBA" id="ARBA00036634"/>
    </source>
</evidence>
<dbReference type="InterPro" id="IPR017974">
    <property type="entry name" value="Claudin_CS"/>
</dbReference>
<evidence type="ECO:0000256" key="3">
    <source>
        <dbReference type="ARBA" id="ARBA00008295"/>
    </source>
</evidence>
<feature type="transmembrane region" description="Helical" evidence="20">
    <location>
        <begin position="1285"/>
        <end position="1306"/>
    </location>
</feature>
<feature type="compositionally biased region" description="Basic residues" evidence="19">
    <location>
        <begin position="2636"/>
        <end position="2648"/>
    </location>
</feature>
<evidence type="ECO:0000256" key="4">
    <source>
        <dbReference type="ARBA" id="ARBA00022427"/>
    </source>
</evidence>
<keyword evidence="8 20" id="KW-0812">Transmembrane</keyword>
<feature type="transmembrane region" description="Helical" evidence="20">
    <location>
        <begin position="2175"/>
        <end position="2194"/>
    </location>
</feature>
<keyword evidence="14" id="KW-0406">Ion transport</keyword>
<dbReference type="GO" id="GO:0005891">
    <property type="term" value="C:voltage-gated calcium channel complex"/>
    <property type="evidence" value="ECO:0007669"/>
    <property type="project" value="TreeGrafter"/>
</dbReference>
<gene>
    <name evidence="22" type="ORF">F2P81_021987</name>
</gene>
<feature type="region of interest" description="Disordered" evidence="19">
    <location>
        <begin position="2817"/>
        <end position="2931"/>
    </location>
</feature>
<feature type="domain" description="Ion transport" evidence="21">
    <location>
        <begin position="1811"/>
        <end position="2085"/>
    </location>
</feature>
<feature type="transmembrane region" description="Helical" evidence="20">
    <location>
        <begin position="589"/>
        <end position="609"/>
    </location>
</feature>
<feature type="region of interest" description="Disordered" evidence="19">
    <location>
        <begin position="1715"/>
        <end position="1747"/>
    </location>
</feature>
<dbReference type="PANTHER" id="PTHR45628:SF33">
    <property type="entry name" value="VOLTAGE-DEPENDENT T-TYPE CALCIUM CHANNEL SUBUNIT ALPHA-1G"/>
    <property type="match status" value="1"/>
</dbReference>
<evidence type="ECO:0000256" key="14">
    <source>
        <dbReference type="ARBA" id="ARBA00023065"/>
    </source>
</evidence>
<evidence type="ECO:0000256" key="16">
    <source>
        <dbReference type="ARBA" id="ARBA00023180"/>
    </source>
</evidence>
<feature type="compositionally biased region" description="Polar residues" evidence="19">
    <location>
        <begin position="2426"/>
        <end position="2435"/>
    </location>
</feature>
<feature type="transmembrane region" description="Helical" evidence="20">
    <location>
        <begin position="1255"/>
        <end position="1273"/>
    </location>
</feature>
<dbReference type="Gene3D" id="1.20.120.350">
    <property type="entry name" value="Voltage-gated potassium channels. Chain C"/>
    <property type="match status" value="4"/>
</dbReference>
<evidence type="ECO:0000256" key="5">
    <source>
        <dbReference type="ARBA" id="ARBA00022448"/>
    </source>
</evidence>
<evidence type="ECO:0000256" key="19">
    <source>
        <dbReference type="SAM" id="MobiDB-lite"/>
    </source>
</evidence>
<feature type="domain" description="Ion transport" evidence="21">
    <location>
        <begin position="1254"/>
        <end position="1481"/>
    </location>
</feature>
<evidence type="ECO:0000256" key="11">
    <source>
        <dbReference type="ARBA" id="ARBA00022882"/>
    </source>
</evidence>
<feature type="transmembrane region" description="Helical" evidence="20">
    <location>
        <begin position="676"/>
        <end position="700"/>
    </location>
</feature>
<feature type="region of interest" description="Disordered" evidence="19">
    <location>
        <begin position="2089"/>
        <end position="2114"/>
    </location>
</feature>
<keyword evidence="15 20" id="KW-0472">Membrane</keyword>
<evidence type="ECO:0000256" key="1">
    <source>
        <dbReference type="ARBA" id="ARBA00004141"/>
    </source>
</evidence>
<feature type="region of interest" description="Disordered" evidence="19">
    <location>
        <begin position="1577"/>
        <end position="1700"/>
    </location>
</feature>
<comment type="subcellular location">
    <subcellularLocation>
        <location evidence="2">Cell junction</location>
        <location evidence="2">Tight junction</location>
    </subcellularLocation>
    <subcellularLocation>
        <location evidence="1">Membrane</location>
        <topology evidence="1">Multi-pass membrane protein</topology>
    </subcellularLocation>
</comment>
<dbReference type="Gene3D" id="1.20.140.150">
    <property type="match status" value="1"/>
</dbReference>
<feature type="compositionally biased region" description="Polar residues" evidence="19">
    <location>
        <begin position="1668"/>
        <end position="1681"/>
    </location>
</feature>
<comment type="catalytic activity">
    <reaction evidence="18">
        <text>Ca(2+)(in) = Ca(2+)(out)</text>
        <dbReference type="Rhea" id="RHEA:29671"/>
        <dbReference type="ChEBI" id="CHEBI:29108"/>
    </reaction>
</comment>
<dbReference type="FunFam" id="1.20.120.350:FF:000007">
    <property type="entry name" value="Voltage-dependent T-type calcium channel subunit alpha"/>
    <property type="match status" value="1"/>
</dbReference>
<evidence type="ECO:0000256" key="10">
    <source>
        <dbReference type="ARBA" id="ARBA00022837"/>
    </source>
</evidence>
<evidence type="ECO:0000256" key="15">
    <source>
        <dbReference type="ARBA" id="ARBA00023136"/>
    </source>
</evidence>
<dbReference type="PRINTS" id="PR01077">
    <property type="entry name" value="CLAUDIN"/>
</dbReference>
<proteinExistence type="inferred from homology"/>
<dbReference type="EMBL" id="VEVO01000020">
    <property type="protein sequence ID" value="KAF0025106.1"/>
    <property type="molecule type" value="Genomic_DNA"/>
</dbReference>
<feature type="transmembrane region" description="Helical" evidence="20">
    <location>
        <begin position="807"/>
        <end position="829"/>
    </location>
</feature>